<protein>
    <submittedName>
        <fullName evidence="6">LysR family transcriptional regulator</fullName>
    </submittedName>
</protein>
<keyword evidence="7" id="KW-1185">Reference proteome</keyword>
<evidence type="ECO:0000256" key="3">
    <source>
        <dbReference type="ARBA" id="ARBA00023125"/>
    </source>
</evidence>
<dbReference type="SUPFAM" id="SSF53850">
    <property type="entry name" value="Periplasmic binding protein-like II"/>
    <property type="match status" value="1"/>
</dbReference>
<evidence type="ECO:0000256" key="2">
    <source>
        <dbReference type="ARBA" id="ARBA00023015"/>
    </source>
</evidence>
<comment type="caution">
    <text evidence="6">The sequence shown here is derived from an EMBL/GenBank/DDBJ whole genome shotgun (WGS) entry which is preliminary data.</text>
</comment>
<reference evidence="6" key="1">
    <citation type="journal article" date="2014" name="Int. J. Syst. Evol. Microbiol.">
        <title>Complete genome sequence of Corynebacterium casei LMG S-19264T (=DSM 44701T), isolated from a smear-ripened cheese.</title>
        <authorList>
            <consortium name="US DOE Joint Genome Institute (JGI-PGF)"/>
            <person name="Walter F."/>
            <person name="Albersmeier A."/>
            <person name="Kalinowski J."/>
            <person name="Ruckert C."/>
        </authorList>
    </citation>
    <scope>NUCLEOTIDE SEQUENCE</scope>
    <source>
        <strain evidence="6">NBRC 101628</strain>
    </source>
</reference>
<evidence type="ECO:0000313" key="7">
    <source>
        <dbReference type="Proteomes" id="UP001161422"/>
    </source>
</evidence>
<dbReference type="InterPro" id="IPR050389">
    <property type="entry name" value="LysR-type_TF"/>
</dbReference>
<dbReference type="RefSeq" id="WP_095504401.1">
    <property type="nucleotide sequence ID" value="NZ_BSNC01000005.1"/>
</dbReference>
<dbReference type="PANTHER" id="PTHR30118">
    <property type="entry name" value="HTH-TYPE TRANSCRIPTIONAL REGULATOR LEUO-RELATED"/>
    <property type="match status" value="1"/>
</dbReference>
<dbReference type="GO" id="GO:0003700">
    <property type="term" value="F:DNA-binding transcription factor activity"/>
    <property type="evidence" value="ECO:0007669"/>
    <property type="project" value="InterPro"/>
</dbReference>
<proteinExistence type="inferred from homology"/>
<dbReference type="SUPFAM" id="SSF46785">
    <property type="entry name" value="Winged helix' DNA-binding domain"/>
    <property type="match status" value="1"/>
</dbReference>
<dbReference type="Pfam" id="PF00126">
    <property type="entry name" value="HTH_1"/>
    <property type="match status" value="1"/>
</dbReference>
<dbReference type="Proteomes" id="UP001161422">
    <property type="component" value="Unassembled WGS sequence"/>
</dbReference>
<dbReference type="GO" id="GO:0003677">
    <property type="term" value="F:DNA binding"/>
    <property type="evidence" value="ECO:0007669"/>
    <property type="project" value="UniProtKB-KW"/>
</dbReference>
<evidence type="ECO:0000256" key="4">
    <source>
        <dbReference type="ARBA" id="ARBA00023163"/>
    </source>
</evidence>
<dbReference type="InterPro" id="IPR036388">
    <property type="entry name" value="WH-like_DNA-bd_sf"/>
</dbReference>
<dbReference type="PROSITE" id="PS50931">
    <property type="entry name" value="HTH_LYSR"/>
    <property type="match status" value="1"/>
</dbReference>
<keyword evidence="3" id="KW-0238">DNA-binding</keyword>
<dbReference type="Gene3D" id="1.10.10.10">
    <property type="entry name" value="Winged helix-like DNA-binding domain superfamily/Winged helix DNA-binding domain"/>
    <property type="match status" value="1"/>
</dbReference>
<evidence type="ECO:0000259" key="5">
    <source>
        <dbReference type="PROSITE" id="PS50931"/>
    </source>
</evidence>
<dbReference type="PANTHER" id="PTHR30118:SF6">
    <property type="entry name" value="HTH-TYPE TRANSCRIPTIONAL REGULATOR LEUO"/>
    <property type="match status" value="1"/>
</dbReference>
<dbReference type="Gene3D" id="3.40.190.10">
    <property type="entry name" value="Periplasmic binding protein-like II"/>
    <property type="match status" value="2"/>
</dbReference>
<dbReference type="PRINTS" id="PR00039">
    <property type="entry name" value="HTHLYSR"/>
</dbReference>
<evidence type="ECO:0000313" key="6">
    <source>
        <dbReference type="EMBL" id="GLP97106.1"/>
    </source>
</evidence>
<keyword evidence="2" id="KW-0805">Transcription regulation</keyword>
<name>A0AA37VYN2_9GAMM</name>
<dbReference type="EMBL" id="BSNC01000005">
    <property type="protein sequence ID" value="GLP97106.1"/>
    <property type="molecule type" value="Genomic_DNA"/>
</dbReference>
<accession>A0AA37VYN2</accession>
<keyword evidence="4" id="KW-0804">Transcription</keyword>
<reference evidence="6" key="2">
    <citation type="submission" date="2023-01" db="EMBL/GenBank/DDBJ databases">
        <title>Draft genome sequence of Paraferrimonas sedimenticola strain NBRC 101628.</title>
        <authorList>
            <person name="Sun Q."/>
            <person name="Mori K."/>
        </authorList>
    </citation>
    <scope>NUCLEOTIDE SEQUENCE</scope>
    <source>
        <strain evidence="6">NBRC 101628</strain>
    </source>
</reference>
<comment type="similarity">
    <text evidence="1">Belongs to the LysR transcriptional regulatory family.</text>
</comment>
<feature type="domain" description="HTH lysR-type" evidence="5">
    <location>
        <begin position="8"/>
        <end position="65"/>
    </location>
</feature>
<dbReference type="InterPro" id="IPR036390">
    <property type="entry name" value="WH_DNA-bd_sf"/>
</dbReference>
<gene>
    <name evidence="6" type="ORF">GCM10007895_24120</name>
</gene>
<organism evidence="6 7">
    <name type="scientific">Paraferrimonas sedimenticola</name>
    <dbReference type="NCBI Taxonomy" id="375674"/>
    <lineage>
        <taxon>Bacteria</taxon>
        <taxon>Pseudomonadati</taxon>
        <taxon>Pseudomonadota</taxon>
        <taxon>Gammaproteobacteria</taxon>
        <taxon>Alteromonadales</taxon>
        <taxon>Ferrimonadaceae</taxon>
        <taxon>Paraferrimonas</taxon>
    </lineage>
</organism>
<sequence length="309" mass="35075">MKKKSDQLDLNLLRIFLAVCQHQSFTQAAERLGMTQSAVSNAMIRLKSELAETLFIRKGRGIELTVFAKSFEQQLLVSMQQIEHVIEAQQQFDPMTTRRIFTVYANEYAMLMLYPIVKKLIAPYGARIQFKMTPVEEQAIFDDLSRQQADVAIDLFPTIPAAFAQQELSREELVIIVRSDHPRITQQPTKAQYYSEQHAGLIMRRSNLHMVNAFSPQVVASRDIECECSSIVAMMTLCAQTDLIGVVPRGYASQQAKQFGLNIFELPIEMPAVPLKMIWHKGIANSSAHQWLRVMLQQARDQLSSSIGL</sequence>
<evidence type="ECO:0000256" key="1">
    <source>
        <dbReference type="ARBA" id="ARBA00009437"/>
    </source>
</evidence>
<dbReference type="Pfam" id="PF03466">
    <property type="entry name" value="LysR_substrate"/>
    <property type="match status" value="1"/>
</dbReference>
<dbReference type="AlphaFoldDB" id="A0AA37VYN2"/>
<dbReference type="InterPro" id="IPR005119">
    <property type="entry name" value="LysR_subst-bd"/>
</dbReference>
<dbReference type="InterPro" id="IPR000847">
    <property type="entry name" value="LysR_HTH_N"/>
</dbReference>